<gene>
    <name evidence="1" type="ORF">ACFQ2T_11190</name>
</gene>
<dbReference type="EMBL" id="JBHTLN010000002">
    <property type="protein sequence ID" value="MFD1123072.1"/>
    <property type="molecule type" value="Genomic_DNA"/>
</dbReference>
<dbReference type="Proteomes" id="UP001597206">
    <property type="component" value="Unassembled WGS sequence"/>
</dbReference>
<protein>
    <submittedName>
        <fullName evidence="1">YfiR family protein</fullName>
    </submittedName>
</protein>
<proteinExistence type="predicted"/>
<reference evidence="2" key="1">
    <citation type="journal article" date="2019" name="Int. J. Syst. Evol. Microbiol.">
        <title>The Global Catalogue of Microorganisms (GCM) 10K type strain sequencing project: providing services to taxonomists for standard genome sequencing and annotation.</title>
        <authorList>
            <consortium name="The Broad Institute Genomics Platform"/>
            <consortium name="The Broad Institute Genome Sequencing Center for Infectious Disease"/>
            <person name="Wu L."/>
            <person name="Ma J."/>
        </authorList>
    </citation>
    <scope>NUCLEOTIDE SEQUENCE [LARGE SCALE GENOMIC DNA]</scope>
    <source>
        <strain evidence="2">CCUG 58411</strain>
    </source>
</reference>
<sequence length="238" mass="26951">MALPDDITREFSLKMKPSFCRRTQPLSLVMSLFPGFVSHRLPVMLQPSRREKVRPYHASLTVIRPALNVILLCLGLVTANIGWAASAPHDMRETTSELIYNFALLSQTPNRVTQDAYHICAFEEDIGYLQSSTLESQKLQNLPVFLLPLKTIADVKRCNLLYIQDFIPQKPLELQQSIQKEVVLTVVHAGNKFADNGHVVINAQDKRYQFDLRIQPAKQAGIVFDARLLKLATNIIND</sequence>
<evidence type="ECO:0000313" key="1">
    <source>
        <dbReference type="EMBL" id="MFD1123072.1"/>
    </source>
</evidence>
<accession>A0ABW3PD18</accession>
<comment type="caution">
    <text evidence="1">The sequence shown here is derived from an EMBL/GenBank/DDBJ whole genome shotgun (WGS) entry which is preliminary data.</text>
</comment>
<dbReference type="InterPro" id="IPR025293">
    <property type="entry name" value="YfiR/HmsC-like"/>
</dbReference>
<dbReference type="RefSeq" id="WP_379034434.1">
    <property type="nucleotide sequence ID" value="NZ_JBHTLN010000002.1"/>
</dbReference>
<evidence type="ECO:0000313" key="2">
    <source>
        <dbReference type="Proteomes" id="UP001597206"/>
    </source>
</evidence>
<organism evidence="1 2">
    <name type="scientific">Methylophilus flavus</name>
    <dbReference type="NCBI Taxonomy" id="640084"/>
    <lineage>
        <taxon>Bacteria</taxon>
        <taxon>Pseudomonadati</taxon>
        <taxon>Pseudomonadota</taxon>
        <taxon>Betaproteobacteria</taxon>
        <taxon>Nitrosomonadales</taxon>
        <taxon>Methylophilaceae</taxon>
        <taxon>Methylophilus</taxon>
    </lineage>
</organism>
<dbReference type="Pfam" id="PF13689">
    <property type="entry name" value="DUF4154"/>
    <property type="match status" value="1"/>
</dbReference>
<name>A0ABW3PD18_9PROT</name>
<keyword evidence="2" id="KW-1185">Reference proteome</keyword>